<evidence type="ECO:0000256" key="6">
    <source>
        <dbReference type="ARBA" id="ARBA00022840"/>
    </source>
</evidence>
<keyword evidence="2" id="KW-0723">Serine/threonine-protein kinase</keyword>
<dbReference type="PANTHER" id="PTHR24057">
    <property type="entry name" value="GLYCOGEN SYNTHASE KINASE-3 ALPHA"/>
    <property type="match status" value="1"/>
</dbReference>
<name>A0AAJ7SH32_9ACAR</name>
<dbReference type="InterPro" id="IPR008271">
    <property type="entry name" value="Ser/Thr_kinase_AS"/>
</dbReference>
<dbReference type="PROSITE" id="PS00108">
    <property type="entry name" value="PROTEIN_KINASE_ST"/>
    <property type="match status" value="1"/>
</dbReference>
<organism evidence="8 9">
    <name type="scientific">Galendromus occidentalis</name>
    <name type="common">western predatory mite</name>
    <dbReference type="NCBI Taxonomy" id="34638"/>
    <lineage>
        <taxon>Eukaryota</taxon>
        <taxon>Metazoa</taxon>
        <taxon>Ecdysozoa</taxon>
        <taxon>Arthropoda</taxon>
        <taxon>Chelicerata</taxon>
        <taxon>Arachnida</taxon>
        <taxon>Acari</taxon>
        <taxon>Parasitiformes</taxon>
        <taxon>Mesostigmata</taxon>
        <taxon>Gamasina</taxon>
        <taxon>Phytoseioidea</taxon>
        <taxon>Phytoseiidae</taxon>
        <taxon>Typhlodrominae</taxon>
        <taxon>Galendromus</taxon>
    </lineage>
</organism>
<evidence type="ECO:0000256" key="2">
    <source>
        <dbReference type="ARBA" id="ARBA00022527"/>
    </source>
</evidence>
<evidence type="ECO:0000256" key="5">
    <source>
        <dbReference type="ARBA" id="ARBA00022777"/>
    </source>
</evidence>
<protein>
    <submittedName>
        <fullName evidence="9">Glycogen synthase kinase-3 beta-like</fullName>
    </submittedName>
</protein>
<evidence type="ECO:0000313" key="9">
    <source>
        <dbReference type="RefSeq" id="XP_028967945.1"/>
    </source>
</evidence>
<dbReference type="InterPro" id="IPR011009">
    <property type="entry name" value="Kinase-like_dom_sf"/>
</dbReference>
<dbReference type="PROSITE" id="PS50011">
    <property type="entry name" value="PROTEIN_KINASE_DOM"/>
    <property type="match status" value="1"/>
</dbReference>
<keyword evidence="4" id="KW-0547">Nucleotide-binding</keyword>
<dbReference type="CDD" id="cd14137">
    <property type="entry name" value="STKc_GSK3"/>
    <property type="match status" value="1"/>
</dbReference>
<dbReference type="GO" id="GO:0007165">
    <property type="term" value="P:signal transduction"/>
    <property type="evidence" value="ECO:0007669"/>
    <property type="project" value="TreeGrafter"/>
</dbReference>
<sequence>MMGRGTFGAVYRIRTRDNLELALKSQELDDSFISRELDIFKLLDHPNVVKLRFYSQSGDRLDLFMEYIQDTLHRVIAIFRKRSKSIPPVLIKVVFHQVLRGLKYLHRRGIAHRDLKPGNLLVDLELGITKLCDFGSAKILKKDETHIAYICSRHYRAPELVMGSHNYTTKVDNWAAGLILAEMYAQLPVFSGESNLDQLTEMIRILGTPTDGEIRALLPGFPSELPLKKARPWSEVLQNRAEDDAVSLVSMLVRYNPSERLDAWEALSHDFFKQIRDRNCRLPTGKPLPKLDDFTDEELNDFPDLKKLFR</sequence>
<reference evidence="9" key="1">
    <citation type="submission" date="2025-08" db="UniProtKB">
        <authorList>
            <consortium name="RefSeq"/>
        </authorList>
    </citation>
    <scope>IDENTIFICATION</scope>
</reference>
<evidence type="ECO:0000256" key="4">
    <source>
        <dbReference type="ARBA" id="ARBA00022741"/>
    </source>
</evidence>
<comment type="similarity">
    <text evidence="1">Belongs to the protein kinase superfamily. CMGC Ser/Thr protein kinase family. GSK-3 subfamily.</text>
</comment>
<evidence type="ECO:0000259" key="7">
    <source>
        <dbReference type="PROSITE" id="PS50011"/>
    </source>
</evidence>
<dbReference type="GeneID" id="100901739"/>
<dbReference type="Gene3D" id="1.10.510.10">
    <property type="entry name" value="Transferase(Phosphotransferase) domain 1"/>
    <property type="match status" value="1"/>
</dbReference>
<dbReference type="AlphaFoldDB" id="A0AAJ7SH32"/>
<keyword evidence="3" id="KW-0808">Transferase</keyword>
<dbReference type="GO" id="GO:0005524">
    <property type="term" value="F:ATP binding"/>
    <property type="evidence" value="ECO:0007669"/>
    <property type="project" value="UniProtKB-KW"/>
</dbReference>
<dbReference type="FunFam" id="1.10.510.10:FF:000624">
    <property type="entry name" value="Mitogen-activated protein kinase"/>
    <property type="match status" value="1"/>
</dbReference>
<dbReference type="RefSeq" id="XP_028967945.1">
    <property type="nucleotide sequence ID" value="XM_029112112.1"/>
</dbReference>
<dbReference type="GO" id="GO:0030154">
    <property type="term" value="P:cell differentiation"/>
    <property type="evidence" value="ECO:0007669"/>
    <property type="project" value="TreeGrafter"/>
</dbReference>
<dbReference type="GO" id="GO:0004674">
    <property type="term" value="F:protein serine/threonine kinase activity"/>
    <property type="evidence" value="ECO:0007669"/>
    <property type="project" value="UniProtKB-KW"/>
</dbReference>
<dbReference type="PANTHER" id="PTHR24057:SF0">
    <property type="entry name" value="PROTEIN KINASE SHAGGY-RELATED"/>
    <property type="match status" value="1"/>
</dbReference>
<keyword evidence="5" id="KW-0418">Kinase</keyword>
<dbReference type="SUPFAM" id="SSF56112">
    <property type="entry name" value="Protein kinase-like (PK-like)"/>
    <property type="match status" value="1"/>
</dbReference>
<keyword evidence="8" id="KW-1185">Reference proteome</keyword>
<dbReference type="KEGG" id="goe:100901739"/>
<accession>A0AAJ7SH32</accession>
<dbReference type="InterPro" id="IPR000719">
    <property type="entry name" value="Prot_kinase_dom"/>
</dbReference>
<dbReference type="GO" id="GO:0005634">
    <property type="term" value="C:nucleus"/>
    <property type="evidence" value="ECO:0007669"/>
    <property type="project" value="TreeGrafter"/>
</dbReference>
<keyword evidence="6" id="KW-0067">ATP-binding</keyword>
<dbReference type="Pfam" id="PF00069">
    <property type="entry name" value="Pkinase"/>
    <property type="match status" value="1"/>
</dbReference>
<proteinExistence type="inferred from homology"/>
<dbReference type="Proteomes" id="UP000694867">
    <property type="component" value="Unplaced"/>
</dbReference>
<dbReference type="GO" id="GO:0005737">
    <property type="term" value="C:cytoplasm"/>
    <property type="evidence" value="ECO:0007669"/>
    <property type="project" value="TreeGrafter"/>
</dbReference>
<feature type="domain" description="Protein kinase" evidence="7">
    <location>
        <begin position="1"/>
        <end position="272"/>
    </location>
</feature>
<dbReference type="InterPro" id="IPR039192">
    <property type="entry name" value="STKc_GSK3"/>
</dbReference>
<dbReference type="Gene3D" id="3.30.200.20">
    <property type="entry name" value="Phosphorylase Kinase, domain 1"/>
    <property type="match status" value="1"/>
</dbReference>
<evidence type="ECO:0000256" key="3">
    <source>
        <dbReference type="ARBA" id="ARBA00022679"/>
    </source>
</evidence>
<evidence type="ECO:0000256" key="1">
    <source>
        <dbReference type="ARBA" id="ARBA00005527"/>
    </source>
</evidence>
<gene>
    <name evidence="9" type="primary">LOC100901739</name>
</gene>
<dbReference type="InterPro" id="IPR050591">
    <property type="entry name" value="GSK-3"/>
</dbReference>
<dbReference type="SMART" id="SM00220">
    <property type="entry name" value="S_TKc"/>
    <property type="match status" value="1"/>
</dbReference>
<evidence type="ECO:0000313" key="8">
    <source>
        <dbReference type="Proteomes" id="UP000694867"/>
    </source>
</evidence>